<gene>
    <name evidence="1" type="primary">SEY1_2</name>
    <name evidence="1" type="ORF">DSO57_1032969</name>
</gene>
<comment type="caution">
    <text evidence="1">The sequence shown here is derived from an EMBL/GenBank/DDBJ whole genome shotgun (WGS) entry which is preliminary data.</text>
</comment>
<evidence type="ECO:0000313" key="1">
    <source>
        <dbReference type="EMBL" id="KAJ9056448.1"/>
    </source>
</evidence>
<evidence type="ECO:0000313" key="2">
    <source>
        <dbReference type="Proteomes" id="UP001165960"/>
    </source>
</evidence>
<sequence length="834" mass="93831">MPTLSGAMNFESSELSSESSTPAVQLSPALDSHSRSATGSHSESASEVHHYPLAPIPEVTTVGNVQLQVIDENQNFSPKLTHYMKNVWNLGEVGFNYNLVAVFGSQSTGKSTLLNALFSTEFDTMTDFSRQQTTRGLWMSLAKNSNTLVMDVEGVDGRERGEDQDFERKSALFSMAVAQVVLVNLWENQVGLYNGANIGLLKTVFEVNLELFQQKGKGKTLLLFVIRDYLGKVPLSHLSQTLKQDLQKAWAELAKPKGLEGCAITDFFDFMFFGLPHRILLAEDFDEQVQVLGQCFYDSQHPNYVFRPQYHKRIPADGLQRYSESIWEQIVKDKNLDLPTQQQLLAQFRCDEIAAALFDKLAEEFKPHREAADAGVLIEDLGNNFTTLKDKALADFDAQAGRYHAEVYQKKRTGLSNKIDDYFHVYFKSQLSVLSKDALTFFSSHLKNGMCQADYDFVRLTKEATEKAKHDFTAGAAKLSQGFKWSHSKEERDLDRELAEHVASCRRSELAKLEGKLAISALDHFEEDLPSLLSFPQQGMWEEVLMSFAKAAEEASLAMKTRAEAFELSLDEVRSRVADVRVRTWEVLISKIKEEVASDAMLLSKLRQSLEAQFRYDADGLPRVWLPDDDIDVHFKNGKAEALDLLPLLSRIDISSKPVDFQTYFAYAHRNLDFKKSLILASQSRQADLEQRFKRESDALYLEAKRSIVATSAKVPYWVLLLLLILGWNEILYVISSPLMFVFAILVGAGLYAVHTLKLMGPLLRVIDVIGNEIYRQVQLIIDDNSTPHQTKLQRGPSAPKGKQSNDSQNTKNSSNNKADADVAHIPGSGDFED</sequence>
<dbReference type="Proteomes" id="UP001165960">
    <property type="component" value="Unassembled WGS sequence"/>
</dbReference>
<accession>A0ACC2S243</accession>
<proteinExistence type="predicted"/>
<reference evidence="1" key="1">
    <citation type="submission" date="2022-04" db="EMBL/GenBank/DDBJ databases">
        <title>Genome of the entomopathogenic fungus Entomophthora muscae.</title>
        <authorList>
            <person name="Elya C."/>
            <person name="Lovett B.R."/>
            <person name="Lee E."/>
            <person name="Macias A.M."/>
            <person name="Hajek A.E."/>
            <person name="De Bivort B.L."/>
            <person name="Kasson M.T."/>
            <person name="De Fine Licht H.H."/>
            <person name="Stajich J.E."/>
        </authorList>
    </citation>
    <scope>NUCLEOTIDE SEQUENCE</scope>
    <source>
        <strain evidence="1">Berkeley</strain>
    </source>
</reference>
<dbReference type="EMBL" id="QTSX02005933">
    <property type="protein sequence ID" value="KAJ9056448.1"/>
    <property type="molecule type" value="Genomic_DNA"/>
</dbReference>
<protein>
    <submittedName>
        <fullName evidence="1">Dynamin-like GTPase that mediates homotypic ER fusion</fullName>
    </submittedName>
</protein>
<organism evidence="1 2">
    <name type="scientific">Entomophthora muscae</name>
    <dbReference type="NCBI Taxonomy" id="34485"/>
    <lineage>
        <taxon>Eukaryota</taxon>
        <taxon>Fungi</taxon>
        <taxon>Fungi incertae sedis</taxon>
        <taxon>Zoopagomycota</taxon>
        <taxon>Entomophthoromycotina</taxon>
        <taxon>Entomophthoromycetes</taxon>
        <taxon>Entomophthorales</taxon>
        <taxon>Entomophthoraceae</taxon>
        <taxon>Entomophthora</taxon>
    </lineage>
</organism>
<name>A0ACC2S243_9FUNG</name>
<keyword evidence="2" id="KW-1185">Reference proteome</keyword>